<accession>A0A026WRX3</accession>
<sequence>LDYCWFGNLEDLSLSRAHTRRTWQVFADNPTWHMSLNKASIIIEDTEKTVSLADIRLIAWLISEIKADCFYAVFYAETRIDSSYVIERYKNAVVSRDLRIYISSRHMWFVSRNIEQTLFIQNFFEDPR</sequence>
<evidence type="ECO:0000313" key="2">
    <source>
        <dbReference type="Proteomes" id="UP000053097"/>
    </source>
</evidence>
<reference evidence="1 2" key="1">
    <citation type="journal article" date="2014" name="Curr. Biol.">
        <title>The genome of the clonal raider ant Cerapachys biroi.</title>
        <authorList>
            <person name="Oxley P.R."/>
            <person name="Ji L."/>
            <person name="Fetter-Pruneda I."/>
            <person name="McKenzie S.K."/>
            <person name="Li C."/>
            <person name="Hu H."/>
            <person name="Zhang G."/>
            <person name="Kronauer D.J."/>
        </authorList>
    </citation>
    <scope>NUCLEOTIDE SEQUENCE [LARGE SCALE GENOMIC DNA]</scope>
</reference>
<name>A0A026WRX3_OOCBI</name>
<feature type="non-terminal residue" evidence="1">
    <location>
        <position position="1"/>
    </location>
</feature>
<feature type="non-terminal residue" evidence="1">
    <location>
        <position position="128"/>
    </location>
</feature>
<dbReference type="AlphaFoldDB" id="A0A026WRX3"/>
<dbReference type="Proteomes" id="UP000053097">
    <property type="component" value="Unassembled WGS sequence"/>
</dbReference>
<dbReference type="EMBL" id="KK107119">
    <property type="protein sequence ID" value="EZA58800.1"/>
    <property type="molecule type" value="Genomic_DNA"/>
</dbReference>
<evidence type="ECO:0000313" key="1">
    <source>
        <dbReference type="EMBL" id="EZA58800.1"/>
    </source>
</evidence>
<proteinExistence type="predicted"/>
<protein>
    <submittedName>
        <fullName evidence="1">Uncharacterized protein</fullName>
    </submittedName>
</protein>
<organism evidence="1 2">
    <name type="scientific">Ooceraea biroi</name>
    <name type="common">Clonal raider ant</name>
    <name type="synonym">Cerapachys biroi</name>
    <dbReference type="NCBI Taxonomy" id="2015173"/>
    <lineage>
        <taxon>Eukaryota</taxon>
        <taxon>Metazoa</taxon>
        <taxon>Ecdysozoa</taxon>
        <taxon>Arthropoda</taxon>
        <taxon>Hexapoda</taxon>
        <taxon>Insecta</taxon>
        <taxon>Pterygota</taxon>
        <taxon>Neoptera</taxon>
        <taxon>Endopterygota</taxon>
        <taxon>Hymenoptera</taxon>
        <taxon>Apocrita</taxon>
        <taxon>Aculeata</taxon>
        <taxon>Formicoidea</taxon>
        <taxon>Formicidae</taxon>
        <taxon>Dorylinae</taxon>
        <taxon>Ooceraea</taxon>
    </lineage>
</organism>
<keyword evidence="2" id="KW-1185">Reference proteome</keyword>
<gene>
    <name evidence="1" type="ORF">X777_14969</name>
</gene>